<evidence type="ECO:0000313" key="1">
    <source>
        <dbReference type="EMBL" id="GBF50647.1"/>
    </source>
</evidence>
<gene>
    <name evidence="1" type="ORF">LPTSP4_21730</name>
</gene>
<proteinExistence type="predicted"/>
<dbReference type="RefSeq" id="WP_135355045.1">
    <property type="nucleotide sequence ID" value="NZ_BFBB01000005.1"/>
</dbReference>
<organism evidence="1 2">
    <name type="scientific">Leptospira ryugenii</name>
    <dbReference type="NCBI Taxonomy" id="1917863"/>
    <lineage>
        <taxon>Bacteria</taxon>
        <taxon>Pseudomonadati</taxon>
        <taxon>Spirochaetota</taxon>
        <taxon>Spirochaetia</taxon>
        <taxon>Leptospirales</taxon>
        <taxon>Leptospiraceae</taxon>
        <taxon>Leptospira</taxon>
    </lineage>
</organism>
<dbReference type="EMBL" id="BFBB01000005">
    <property type="protein sequence ID" value="GBF50647.1"/>
    <property type="molecule type" value="Genomic_DNA"/>
</dbReference>
<accession>A0A2P2E177</accession>
<sequence length="148" mass="16267">MINKFRNADVAFGVNTAPVLDQNGMRGYNSELIKRYDVKGVKMKNDFETIGVGADGKITGVTNPISVSGVKSHLDSIPLSEGDVTLQIYGDTNENQGANHYFVVKRINGEWYNLNNNGKRDQVTGLPPKLDYGQISPDKGVKVYGIFK</sequence>
<reference evidence="1 2" key="1">
    <citation type="submission" date="2018-02" db="EMBL/GenBank/DDBJ databases">
        <title>Novel Leptospira species isolated from soil and water in Japan.</title>
        <authorList>
            <person name="Nakao R."/>
            <person name="Masuzawa T."/>
        </authorList>
    </citation>
    <scope>NUCLEOTIDE SEQUENCE [LARGE SCALE GENOMIC DNA]</scope>
    <source>
        <strain evidence="1 2">YH101</strain>
    </source>
</reference>
<evidence type="ECO:0000313" key="2">
    <source>
        <dbReference type="Proteomes" id="UP000245133"/>
    </source>
</evidence>
<dbReference type="Proteomes" id="UP000245133">
    <property type="component" value="Unassembled WGS sequence"/>
</dbReference>
<dbReference type="AlphaFoldDB" id="A0A2P2E177"/>
<keyword evidence="2" id="KW-1185">Reference proteome</keyword>
<dbReference type="OrthoDB" id="309839at2"/>
<name>A0A2P2E177_9LEPT</name>
<comment type="caution">
    <text evidence="1">The sequence shown here is derived from an EMBL/GenBank/DDBJ whole genome shotgun (WGS) entry which is preliminary data.</text>
</comment>
<protein>
    <submittedName>
        <fullName evidence="1">Putative large structural protein</fullName>
    </submittedName>
</protein>